<dbReference type="Proteomes" id="UP000199502">
    <property type="component" value="Unassembled WGS sequence"/>
</dbReference>
<protein>
    <recommendedName>
        <fullName evidence="2">SMODS and SLOG-associating 2TM effector domain-containing protein</fullName>
    </recommendedName>
</protein>
<feature type="domain" description="SMODS and SLOG-associating 2TM effector" evidence="2">
    <location>
        <begin position="183"/>
        <end position="307"/>
    </location>
</feature>
<keyword evidence="1" id="KW-1133">Transmembrane helix</keyword>
<keyword evidence="1" id="KW-0812">Transmembrane</keyword>
<sequence length="334" mass="36421">MDWRTARDLIEIVGGQSHTLDLEAHSSMFQDHAPQLSALLERAGVQAVARTYSEFDRDAVEAAARYKIWMCTANLAALITSCATAAAMSWALAVNDARWLQAGLLQNGDMLLGAIASSAAMTGAVSLYVLRHGRLLESWMAKRAAAESHRTAYFEEVVKRAVAQPAPVALLALEYFRRYHFDVQKAYFLKRARQHERSGQKTVALGAVGAGLAALTSVVGLTSEYAQHVMGALTVNGAALGAFAIGREQLTQDHRNSERYIRTYANLVELSRKLDDVRDAAQEGGAQAVLEFVMAVDEHISNEHRQWLEKTEATKAAIARLEEILGKRAAAGNG</sequence>
<keyword evidence="4" id="KW-1185">Reference proteome</keyword>
<evidence type="ECO:0000313" key="3">
    <source>
        <dbReference type="EMBL" id="SCY94104.1"/>
    </source>
</evidence>
<accession>A0A1G5K0Y5</accession>
<gene>
    <name evidence="3" type="ORF">SAMN05660710_03600</name>
</gene>
<dbReference type="Pfam" id="PF18181">
    <property type="entry name" value="SLATT_1"/>
    <property type="match status" value="1"/>
</dbReference>
<reference evidence="3 4" key="1">
    <citation type="submission" date="2016-10" db="EMBL/GenBank/DDBJ databases">
        <authorList>
            <person name="de Groot N.N."/>
        </authorList>
    </citation>
    <scope>NUCLEOTIDE SEQUENCE [LARGE SCALE GENOMIC DNA]</scope>
    <source>
        <strain evidence="3 4">CGMCC 1.8925</strain>
    </source>
</reference>
<feature type="transmembrane region" description="Helical" evidence="1">
    <location>
        <begin position="68"/>
        <end position="90"/>
    </location>
</feature>
<keyword evidence="1" id="KW-0472">Membrane</keyword>
<name>A0A1G5K0Y5_9RHOB</name>
<feature type="transmembrane region" description="Helical" evidence="1">
    <location>
        <begin position="203"/>
        <end position="222"/>
    </location>
</feature>
<dbReference type="InterPro" id="IPR040884">
    <property type="entry name" value="SLATT_1"/>
</dbReference>
<organism evidence="3 4">
    <name type="scientific">Paracoccus tibetensis</name>
    <dbReference type="NCBI Taxonomy" id="336292"/>
    <lineage>
        <taxon>Bacteria</taxon>
        <taxon>Pseudomonadati</taxon>
        <taxon>Pseudomonadota</taxon>
        <taxon>Alphaproteobacteria</taxon>
        <taxon>Rhodobacterales</taxon>
        <taxon>Paracoccaceae</taxon>
        <taxon>Paracoccus</taxon>
    </lineage>
</organism>
<feature type="transmembrane region" description="Helical" evidence="1">
    <location>
        <begin position="110"/>
        <end position="130"/>
    </location>
</feature>
<dbReference type="RefSeq" id="WP_090748041.1">
    <property type="nucleotide sequence ID" value="NZ_FMVT01000019.1"/>
</dbReference>
<feature type="transmembrane region" description="Helical" evidence="1">
    <location>
        <begin position="228"/>
        <end position="246"/>
    </location>
</feature>
<evidence type="ECO:0000259" key="2">
    <source>
        <dbReference type="Pfam" id="PF18181"/>
    </source>
</evidence>
<dbReference type="EMBL" id="FMVT01000019">
    <property type="protein sequence ID" value="SCY94104.1"/>
    <property type="molecule type" value="Genomic_DNA"/>
</dbReference>
<dbReference type="OrthoDB" id="7843681at2"/>
<dbReference type="AlphaFoldDB" id="A0A1G5K0Y5"/>
<evidence type="ECO:0000313" key="4">
    <source>
        <dbReference type="Proteomes" id="UP000199502"/>
    </source>
</evidence>
<proteinExistence type="predicted"/>
<evidence type="ECO:0000256" key="1">
    <source>
        <dbReference type="SAM" id="Phobius"/>
    </source>
</evidence>